<comment type="caution">
    <text evidence="5">The sequence shown here is derived from an EMBL/GenBank/DDBJ whole genome shotgun (WGS) entry which is preliminary data.</text>
</comment>
<feature type="domain" description="SH3" evidence="4">
    <location>
        <begin position="245"/>
        <end position="306"/>
    </location>
</feature>
<name>A0AAD5SXE8_9FUNG</name>
<dbReference type="EMBL" id="JADGJH010001499">
    <property type="protein sequence ID" value="KAJ3112845.1"/>
    <property type="molecule type" value="Genomic_DNA"/>
</dbReference>
<feature type="transmembrane region" description="Helical" evidence="3">
    <location>
        <begin position="121"/>
        <end position="141"/>
    </location>
</feature>
<dbReference type="SMART" id="SM00326">
    <property type="entry name" value="SH3"/>
    <property type="match status" value="1"/>
</dbReference>
<proteinExistence type="predicted"/>
<evidence type="ECO:0000259" key="4">
    <source>
        <dbReference type="PROSITE" id="PS50002"/>
    </source>
</evidence>
<dbReference type="AlphaFoldDB" id="A0AAD5SXE8"/>
<dbReference type="Proteomes" id="UP001211907">
    <property type="component" value="Unassembled WGS sequence"/>
</dbReference>
<dbReference type="PROSITE" id="PS50002">
    <property type="entry name" value="SH3"/>
    <property type="match status" value="1"/>
</dbReference>
<dbReference type="Gene3D" id="2.30.30.40">
    <property type="entry name" value="SH3 Domains"/>
    <property type="match status" value="1"/>
</dbReference>
<evidence type="ECO:0000256" key="1">
    <source>
        <dbReference type="ARBA" id="ARBA00022443"/>
    </source>
</evidence>
<organism evidence="5 6">
    <name type="scientific">Physocladia obscura</name>
    <dbReference type="NCBI Taxonomy" id="109957"/>
    <lineage>
        <taxon>Eukaryota</taxon>
        <taxon>Fungi</taxon>
        <taxon>Fungi incertae sedis</taxon>
        <taxon>Chytridiomycota</taxon>
        <taxon>Chytridiomycota incertae sedis</taxon>
        <taxon>Chytridiomycetes</taxon>
        <taxon>Chytridiales</taxon>
        <taxon>Chytriomycetaceae</taxon>
        <taxon>Physocladia</taxon>
    </lineage>
</organism>
<dbReference type="InterPro" id="IPR036028">
    <property type="entry name" value="SH3-like_dom_sf"/>
</dbReference>
<gene>
    <name evidence="5" type="ORF">HK100_002177</name>
</gene>
<dbReference type="CDD" id="cd00174">
    <property type="entry name" value="SH3"/>
    <property type="match status" value="1"/>
</dbReference>
<evidence type="ECO:0000313" key="5">
    <source>
        <dbReference type="EMBL" id="KAJ3112845.1"/>
    </source>
</evidence>
<reference evidence="5" key="1">
    <citation type="submission" date="2020-05" db="EMBL/GenBank/DDBJ databases">
        <title>Phylogenomic resolution of chytrid fungi.</title>
        <authorList>
            <person name="Stajich J.E."/>
            <person name="Amses K."/>
            <person name="Simmons R."/>
            <person name="Seto K."/>
            <person name="Myers J."/>
            <person name="Bonds A."/>
            <person name="Quandt C.A."/>
            <person name="Barry K."/>
            <person name="Liu P."/>
            <person name="Grigoriev I."/>
            <person name="Longcore J.E."/>
            <person name="James T.Y."/>
        </authorList>
    </citation>
    <scope>NUCLEOTIDE SEQUENCE</scope>
    <source>
        <strain evidence="5">JEL0513</strain>
    </source>
</reference>
<protein>
    <recommendedName>
        <fullName evidence="4">SH3 domain-containing protein</fullName>
    </recommendedName>
</protein>
<keyword evidence="3" id="KW-0812">Transmembrane</keyword>
<feature type="transmembrane region" description="Helical" evidence="3">
    <location>
        <begin position="147"/>
        <end position="170"/>
    </location>
</feature>
<keyword evidence="6" id="KW-1185">Reference proteome</keyword>
<evidence type="ECO:0000313" key="6">
    <source>
        <dbReference type="Proteomes" id="UP001211907"/>
    </source>
</evidence>
<keyword evidence="3" id="KW-0472">Membrane</keyword>
<evidence type="ECO:0000256" key="2">
    <source>
        <dbReference type="PROSITE-ProRule" id="PRU00192"/>
    </source>
</evidence>
<keyword evidence="3" id="KW-1133">Transmembrane helix</keyword>
<sequence length="306" mass="31869">MVTRLVVPSTPLCADTCNAFNSSISNLLQNCPNAPPQLAALASSAGTNCKNLVSTWASYTNDSTCIESVTVDQLTCGFGGDLNAAEAYCSSSAINFSADCCFLFKSAATTSSATKVWNKNIVNLAAATTSVTAITATTNGVGGLSAIAIVGIVIGLVLFLALGSIAWILYSNRSKIFKKGHAVTSPKRSEFSQLRSLDRLNSSNHNTLSSFSSIPPTSPQTKDYFASVPEAVNLAAAKSVKIGLLGSGEHKIVEAYTAQLPDELSLKIGGVVEILESHDDGWARGRIKSAAGGYIDGMFPLACVGQ</sequence>
<accession>A0AAD5SXE8</accession>
<evidence type="ECO:0000256" key="3">
    <source>
        <dbReference type="SAM" id="Phobius"/>
    </source>
</evidence>
<dbReference type="Pfam" id="PF00018">
    <property type="entry name" value="SH3_1"/>
    <property type="match status" value="1"/>
</dbReference>
<keyword evidence="1 2" id="KW-0728">SH3 domain</keyword>
<dbReference type="SUPFAM" id="SSF50044">
    <property type="entry name" value="SH3-domain"/>
    <property type="match status" value="1"/>
</dbReference>
<dbReference type="InterPro" id="IPR001452">
    <property type="entry name" value="SH3_domain"/>
</dbReference>